<feature type="transmembrane region" description="Helical" evidence="14">
    <location>
        <begin position="153"/>
        <end position="174"/>
    </location>
</feature>
<evidence type="ECO:0000256" key="3">
    <source>
        <dbReference type="ARBA" id="ARBA00010441"/>
    </source>
</evidence>
<evidence type="ECO:0000313" key="15">
    <source>
        <dbReference type="EMBL" id="MBK1644580.1"/>
    </source>
</evidence>
<dbReference type="InterPro" id="IPR000462">
    <property type="entry name" value="CDP-OH_P_trans"/>
</dbReference>
<dbReference type="Pfam" id="PF01066">
    <property type="entry name" value="CDP-OH_P_transf"/>
    <property type="match status" value="1"/>
</dbReference>
<evidence type="ECO:0000256" key="6">
    <source>
        <dbReference type="ARBA" id="ARBA00022516"/>
    </source>
</evidence>
<dbReference type="RefSeq" id="WP_200387386.1">
    <property type="nucleotide sequence ID" value="NZ_NRSD01000006.1"/>
</dbReference>
<gene>
    <name evidence="15" type="ORF">CKO25_07940</name>
</gene>
<organism evidence="15 16">
    <name type="scientific">Thiocapsa imhoffii</name>
    <dbReference type="NCBI Taxonomy" id="382777"/>
    <lineage>
        <taxon>Bacteria</taxon>
        <taxon>Pseudomonadati</taxon>
        <taxon>Pseudomonadota</taxon>
        <taxon>Gammaproteobacteria</taxon>
        <taxon>Chromatiales</taxon>
        <taxon>Chromatiaceae</taxon>
        <taxon>Thiocapsa</taxon>
    </lineage>
</organism>
<dbReference type="EMBL" id="NRSD01000006">
    <property type="protein sequence ID" value="MBK1644580.1"/>
    <property type="molecule type" value="Genomic_DNA"/>
</dbReference>
<name>A0A9X0WHA1_9GAMM</name>
<dbReference type="EC" id="2.7.8.5" evidence="4"/>
<evidence type="ECO:0000256" key="9">
    <source>
        <dbReference type="ARBA" id="ARBA00023098"/>
    </source>
</evidence>
<dbReference type="PIRSF" id="PIRSF000847">
    <property type="entry name" value="Phos_ph_gly_syn"/>
    <property type="match status" value="1"/>
</dbReference>
<dbReference type="Proteomes" id="UP001138802">
    <property type="component" value="Unassembled WGS sequence"/>
</dbReference>
<evidence type="ECO:0000256" key="11">
    <source>
        <dbReference type="ARBA" id="ARBA00023209"/>
    </source>
</evidence>
<keyword evidence="6" id="KW-0444">Lipid biosynthesis</keyword>
<accession>A0A9X0WHA1</accession>
<feature type="transmembrane region" description="Helical" evidence="14">
    <location>
        <begin position="63"/>
        <end position="82"/>
    </location>
</feature>
<keyword evidence="7 14" id="KW-0812">Transmembrane</keyword>
<keyword evidence="8 14" id="KW-1133">Transmembrane helix</keyword>
<evidence type="ECO:0000256" key="7">
    <source>
        <dbReference type="ARBA" id="ARBA00022692"/>
    </source>
</evidence>
<evidence type="ECO:0000256" key="5">
    <source>
        <dbReference type="ARBA" id="ARBA00014944"/>
    </source>
</evidence>
<evidence type="ECO:0000313" key="16">
    <source>
        <dbReference type="Proteomes" id="UP001138802"/>
    </source>
</evidence>
<evidence type="ECO:0000256" key="12">
    <source>
        <dbReference type="ARBA" id="ARBA00023264"/>
    </source>
</evidence>
<dbReference type="InterPro" id="IPR050324">
    <property type="entry name" value="CDP-alcohol_PTase-I"/>
</dbReference>
<dbReference type="Gene3D" id="1.20.120.1760">
    <property type="match status" value="1"/>
</dbReference>
<proteinExistence type="inferred from homology"/>
<feature type="transmembrane region" description="Helical" evidence="14">
    <location>
        <begin position="128"/>
        <end position="147"/>
    </location>
</feature>
<sequence>MKLKDLPNLISILRLIAVVPVGYLLLAGQYGAALVLFALAGLSDGLDGFLAKRFGWQSRLGGILDPLADKALLITCFLVLGWQGLVPFWLVVAVILRDLVIVSGALIYHWGIEAIEASPTLASKFNTALQLILLVMVITHAGGWPLAQGLITATSWLTLLAVVTSGAQYVWIWGHKARARGWRRRG</sequence>
<evidence type="ECO:0000256" key="2">
    <source>
        <dbReference type="ARBA" id="ARBA00005042"/>
    </source>
</evidence>
<dbReference type="GO" id="GO:0046474">
    <property type="term" value="P:glycerophospholipid biosynthetic process"/>
    <property type="evidence" value="ECO:0007669"/>
    <property type="project" value="TreeGrafter"/>
</dbReference>
<dbReference type="PANTHER" id="PTHR14269:SF11">
    <property type="entry name" value="CDP-DIACYLGLYCEROL--GLYCEROL-3-PHOSPHATE 3-PHOSPHATIDYLTRANSFERASE"/>
    <property type="match status" value="1"/>
</dbReference>
<protein>
    <recommendedName>
        <fullName evidence="5">CDP-diacylglycerol--glycerol-3-phosphate 3-phosphatidyltransferase</fullName>
        <ecNumber evidence="4">2.7.8.5</ecNumber>
    </recommendedName>
</protein>
<evidence type="ECO:0000256" key="1">
    <source>
        <dbReference type="ARBA" id="ARBA00004141"/>
    </source>
</evidence>
<keyword evidence="12" id="KW-1208">Phospholipid metabolism</keyword>
<dbReference type="AlphaFoldDB" id="A0A9X0WHA1"/>
<comment type="subcellular location">
    <subcellularLocation>
        <location evidence="1">Membrane</location>
        <topology evidence="1">Multi-pass membrane protein</topology>
    </subcellularLocation>
</comment>
<keyword evidence="10 14" id="KW-0472">Membrane</keyword>
<feature type="transmembrane region" description="Helical" evidence="14">
    <location>
        <begin position="12"/>
        <end position="42"/>
    </location>
</feature>
<dbReference type="InterPro" id="IPR043130">
    <property type="entry name" value="CDP-OH_PTrfase_TM_dom"/>
</dbReference>
<dbReference type="GO" id="GO:0016020">
    <property type="term" value="C:membrane"/>
    <property type="evidence" value="ECO:0007669"/>
    <property type="project" value="UniProtKB-SubCell"/>
</dbReference>
<evidence type="ECO:0000256" key="10">
    <source>
        <dbReference type="ARBA" id="ARBA00023136"/>
    </source>
</evidence>
<comment type="catalytic activity">
    <reaction evidence="13">
        <text>a CDP-1,2-diacyl-sn-glycerol + sn-glycerol 3-phosphate = a 1,2-diacyl-sn-glycero-3-phospho-(1'-sn-glycero-3'-phosphate) + CMP + H(+)</text>
        <dbReference type="Rhea" id="RHEA:12593"/>
        <dbReference type="ChEBI" id="CHEBI:15378"/>
        <dbReference type="ChEBI" id="CHEBI:57597"/>
        <dbReference type="ChEBI" id="CHEBI:58332"/>
        <dbReference type="ChEBI" id="CHEBI:60110"/>
        <dbReference type="ChEBI" id="CHEBI:60377"/>
        <dbReference type="EC" id="2.7.8.5"/>
    </reaction>
</comment>
<evidence type="ECO:0000256" key="14">
    <source>
        <dbReference type="SAM" id="Phobius"/>
    </source>
</evidence>
<reference evidence="15 16" key="1">
    <citation type="journal article" date="2020" name="Microorganisms">
        <title>Osmotic Adaptation and Compatible Solute Biosynthesis of Phototrophic Bacteria as Revealed from Genome Analyses.</title>
        <authorList>
            <person name="Imhoff J.F."/>
            <person name="Rahn T."/>
            <person name="Kunzel S."/>
            <person name="Keller A."/>
            <person name="Neulinger S.C."/>
        </authorList>
    </citation>
    <scope>NUCLEOTIDE SEQUENCE [LARGE SCALE GENOMIC DNA]</scope>
    <source>
        <strain evidence="15 16">DSM 21303</strain>
    </source>
</reference>
<comment type="similarity">
    <text evidence="3">Belongs to the CDP-alcohol phosphatidyltransferase class-I family.</text>
</comment>
<evidence type="ECO:0000256" key="13">
    <source>
        <dbReference type="ARBA" id="ARBA00048586"/>
    </source>
</evidence>
<evidence type="ECO:0000256" key="8">
    <source>
        <dbReference type="ARBA" id="ARBA00022989"/>
    </source>
</evidence>
<evidence type="ECO:0000256" key="4">
    <source>
        <dbReference type="ARBA" id="ARBA00013170"/>
    </source>
</evidence>
<comment type="caution">
    <text evidence="15">The sequence shown here is derived from an EMBL/GenBank/DDBJ whole genome shotgun (WGS) entry which is preliminary data.</text>
</comment>
<keyword evidence="9" id="KW-0443">Lipid metabolism</keyword>
<dbReference type="InterPro" id="IPR004570">
    <property type="entry name" value="Phosphatidylglycerol_P_synth"/>
</dbReference>
<comment type="pathway">
    <text evidence="2">Phospholipid metabolism; phosphatidylglycerol biosynthesis; phosphatidylglycerol from CDP-diacylglycerol: step 1/2.</text>
</comment>
<keyword evidence="11" id="KW-0594">Phospholipid biosynthesis</keyword>
<dbReference type="GO" id="GO:0008444">
    <property type="term" value="F:CDP-diacylglycerol-glycerol-3-phosphate 3-phosphatidyltransferase activity"/>
    <property type="evidence" value="ECO:0007669"/>
    <property type="project" value="UniProtKB-EC"/>
</dbReference>
<keyword evidence="16" id="KW-1185">Reference proteome</keyword>
<dbReference type="PANTHER" id="PTHR14269">
    <property type="entry name" value="CDP-DIACYLGLYCEROL--GLYCEROL-3-PHOSPHATE 3-PHOSPHATIDYLTRANSFERASE-RELATED"/>
    <property type="match status" value="1"/>
</dbReference>